<evidence type="ECO:0000313" key="4">
    <source>
        <dbReference type="Proteomes" id="UP000626109"/>
    </source>
</evidence>
<evidence type="ECO:0000259" key="2">
    <source>
        <dbReference type="Pfam" id="PF07727"/>
    </source>
</evidence>
<dbReference type="Pfam" id="PF07727">
    <property type="entry name" value="RVT_2"/>
    <property type="match status" value="1"/>
</dbReference>
<dbReference type="InterPro" id="IPR013103">
    <property type="entry name" value="RVT_2"/>
</dbReference>
<gene>
    <name evidence="3" type="ORF">PGLA2088_LOCUS8711</name>
</gene>
<dbReference type="Proteomes" id="UP000626109">
    <property type="component" value="Unassembled WGS sequence"/>
</dbReference>
<reference evidence="3" key="1">
    <citation type="submission" date="2021-02" db="EMBL/GenBank/DDBJ databases">
        <authorList>
            <person name="Dougan E. K."/>
            <person name="Rhodes N."/>
            <person name="Thang M."/>
            <person name="Chan C."/>
        </authorList>
    </citation>
    <scope>NUCLEOTIDE SEQUENCE</scope>
</reference>
<feature type="region of interest" description="Disordered" evidence="1">
    <location>
        <begin position="259"/>
        <end position="323"/>
    </location>
</feature>
<comment type="caution">
    <text evidence="3">The sequence shown here is derived from an EMBL/GenBank/DDBJ whole genome shotgun (WGS) entry which is preliminary data.</text>
</comment>
<evidence type="ECO:0000256" key="1">
    <source>
        <dbReference type="SAM" id="MobiDB-lite"/>
    </source>
</evidence>
<dbReference type="EMBL" id="CAJNNW010009423">
    <property type="protein sequence ID" value="CAE8650949.1"/>
    <property type="molecule type" value="Genomic_DNA"/>
</dbReference>
<organism evidence="3 4">
    <name type="scientific">Polarella glacialis</name>
    <name type="common">Dinoflagellate</name>
    <dbReference type="NCBI Taxonomy" id="89957"/>
    <lineage>
        <taxon>Eukaryota</taxon>
        <taxon>Sar</taxon>
        <taxon>Alveolata</taxon>
        <taxon>Dinophyceae</taxon>
        <taxon>Suessiales</taxon>
        <taxon>Suessiaceae</taxon>
        <taxon>Polarella</taxon>
    </lineage>
</organism>
<feature type="domain" description="Reverse transcriptase Ty1/copia-type" evidence="2">
    <location>
        <begin position="8"/>
        <end position="249"/>
    </location>
</feature>
<evidence type="ECO:0000313" key="3">
    <source>
        <dbReference type="EMBL" id="CAE8650949.1"/>
    </source>
</evidence>
<accession>A0A813IIK3</accession>
<dbReference type="AlphaFoldDB" id="A0A813IIK3"/>
<protein>
    <recommendedName>
        <fullName evidence="2">Reverse transcriptase Ty1/copia-type domain-containing protein</fullName>
    </recommendedName>
</protein>
<proteinExistence type="predicted"/>
<name>A0A813IIK3_POLGL</name>
<sequence length="323" mass="36513">MLTTQPEDIPDDARQISMRFVHKMRGDDVNSRIVVRDIKRSEPEGGELFASTPSLASCRLQFTLSSLELNLMLQECGSSEEVLGDIGQAFVHANIDQDIYVWPPEAVRGVEVTIDSKKVTLRPEVPWKLRKALYGYRKSPMLWQEHLAKIVTEKVKLRRSAIDTSTYFDADRKVRLFVHVDDLALGGPAREVNRVLKLLEETLTVKKVVRLEKPGDAGELLGLRIVRTKKGFEVTHSKAIGDNMIEDFACSRRTLSRCQQSATPTGRERRRPSCQSSPKATSPVARTTAEAEDRSCTSPMTGLTCSLRPRRWPEPWPSRRAWT</sequence>